<dbReference type="EMBL" id="OX597824">
    <property type="protein sequence ID" value="CAI9729792.1"/>
    <property type="molecule type" value="Genomic_DNA"/>
</dbReference>
<name>A0AA36BA00_OCTVU</name>
<evidence type="ECO:0000256" key="1">
    <source>
        <dbReference type="SAM" id="MobiDB-lite"/>
    </source>
</evidence>
<dbReference type="Proteomes" id="UP001162480">
    <property type="component" value="Chromosome 11"/>
</dbReference>
<organism evidence="2 3">
    <name type="scientific">Octopus vulgaris</name>
    <name type="common">Common octopus</name>
    <dbReference type="NCBI Taxonomy" id="6645"/>
    <lineage>
        <taxon>Eukaryota</taxon>
        <taxon>Metazoa</taxon>
        <taxon>Spiralia</taxon>
        <taxon>Lophotrochozoa</taxon>
        <taxon>Mollusca</taxon>
        <taxon>Cephalopoda</taxon>
        <taxon>Coleoidea</taxon>
        <taxon>Octopodiformes</taxon>
        <taxon>Octopoda</taxon>
        <taxon>Incirrata</taxon>
        <taxon>Octopodidae</taxon>
        <taxon>Octopus</taxon>
    </lineage>
</organism>
<gene>
    <name evidence="2" type="ORF">OCTVUL_1B010322</name>
</gene>
<feature type="region of interest" description="Disordered" evidence="1">
    <location>
        <begin position="40"/>
        <end position="62"/>
    </location>
</feature>
<keyword evidence="3" id="KW-1185">Reference proteome</keyword>
<reference evidence="2" key="1">
    <citation type="submission" date="2023-08" db="EMBL/GenBank/DDBJ databases">
        <authorList>
            <person name="Alioto T."/>
            <person name="Alioto T."/>
            <person name="Gomez Garrido J."/>
        </authorList>
    </citation>
    <scope>NUCLEOTIDE SEQUENCE</scope>
</reference>
<evidence type="ECO:0000313" key="3">
    <source>
        <dbReference type="Proteomes" id="UP001162480"/>
    </source>
</evidence>
<evidence type="ECO:0000313" key="2">
    <source>
        <dbReference type="EMBL" id="CAI9729792.1"/>
    </source>
</evidence>
<dbReference type="AlphaFoldDB" id="A0AA36BA00"/>
<proteinExistence type="predicted"/>
<sequence>MSGSQRKGKNSAGYTSMMPGAEYHTDHGLVRCKLKPHFKTKPTKKSIVPDTPIIGQVNPNQKDTVQSDTFSHIEVMFSCSREGLV</sequence>
<feature type="region of interest" description="Disordered" evidence="1">
    <location>
        <begin position="1"/>
        <end position="20"/>
    </location>
</feature>
<protein>
    <submittedName>
        <fullName evidence="2">Uncharacterized protein</fullName>
    </submittedName>
</protein>
<accession>A0AA36BA00</accession>